<keyword evidence="3" id="KW-1185">Reference proteome</keyword>
<name>A0A5N5XE96_9EURO</name>
<dbReference type="EMBL" id="ML732164">
    <property type="protein sequence ID" value="KAB8077854.1"/>
    <property type="molecule type" value="Genomic_DNA"/>
</dbReference>
<dbReference type="InterPro" id="IPR001155">
    <property type="entry name" value="OxRdtase_FMN_N"/>
</dbReference>
<dbReference type="SUPFAM" id="SSF51395">
    <property type="entry name" value="FMN-linked oxidoreductases"/>
    <property type="match status" value="1"/>
</dbReference>
<dbReference type="InterPro" id="IPR013785">
    <property type="entry name" value="Aldolase_TIM"/>
</dbReference>
<gene>
    <name evidence="2" type="ORF">BDV29DRAFT_188395</name>
</gene>
<evidence type="ECO:0000259" key="1">
    <source>
        <dbReference type="Pfam" id="PF00724"/>
    </source>
</evidence>
<organism evidence="2 3">
    <name type="scientific">Aspergillus leporis</name>
    <dbReference type="NCBI Taxonomy" id="41062"/>
    <lineage>
        <taxon>Eukaryota</taxon>
        <taxon>Fungi</taxon>
        <taxon>Dikarya</taxon>
        <taxon>Ascomycota</taxon>
        <taxon>Pezizomycotina</taxon>
        <taxon>Eurotiomycetes</taxon>
        <taxon>Eurotiomycetidae</taxon>
        <taxon>Eurotiales</taxon>
        <taxon>Aspergillaceae</taxon>
        <taxon>Aspergillus</taxon>
        <taxon>Aspergillus subgen. Circumdati</taxon>
    </lineage>
</organism>
<dbReference type="GO" id="GO:0010181">
    <property type="term" value="F:FMN binding"/>
    <property type="evidence" value="ECO:0007669"/>
    <property type="project" value="InterPro"/>
</dbReference>
<evidence type="ECO:0000313" key="3">
    <source>
        <dbReference type="Proteomes" id="UP000326565"/>
    </source>
</evidence>
<dbReference type="Gene3D" id="3.20.20.70">
    <property type="entry name" value="Aldolase class I"/>
    <property type="match status" value="3"/>
</dbReference>
<dbReference type="Pfam" id="PF00724">
    <property type="entry name" value="Oxidored_FMN"/>
    <property type="match status" value="2"/>
</dbReference>
<dbReference type="GO" id="GO:0003959">
    <property type="term" value="F:NADPH dehydrogenase activity"/>
    <property type="evidence" value="ECO:0007669"/>
    <property type="project" value="TreeGrafter"/>
</dbReference>
<accession>A0A5N5XE96</accession>
<protein>
    <recommendedName>
        <fullName evidence="1">NADH:flavin oxidoreductase/NADH oxidase N-terminal domain-containing protein</fullName>
    </recommendedName>
</protein>
<dbReference type="Proteomes" id="UP000326565">
    <property type="component" value="Unassembled WGS sequence"/>
</dbReference>
<proteinExistence type="predicted"/>
<dbReference type="OrthoDB" id="276546at2759"/>
<reference evidence="2 3" key="1">
    <citation type="submission" date="2019-04" db="EMBL/GenBank/DDBJ databases">
        <title>Friends and foes A comparative genomics study of 23 Aspergillus species from section Flavi.</title>
        <authorList>
            <consortium name="DOE Joint Genome Institute"/>
            <person name="Kjaerbolling I."/>
            <person name="Vesth T."/>
            <person name="Frisvad J.C."/>
            <person name="Nybo J.L."/>
            <person name="Theobald S."/>
            <person name="Kildgaard S."/>
            <person name="Isbrandt T."/>
            <person name="Kuo A."/>
            <person name="Sato A."/>
            <person name="Lyhne E.K."/>
            <person name="Kogle M.E."/>
            <person name="Wiebenga A."/>
            <person name="Kun R.S."/>
            <person name="Lubbers R.J."/>
            <person name="Makela M.R."/>
            <person name="Barry K."/>
            <person name="Chovatia M."/>
            <person name="Clum A."/>
            <person name="Daum C."/>
            <person name="Haridas S."/>
            <person name="He G."/>
            <person name="LaButti K."/>
            <person name="Lipzen A."/>
            <person name="Mondo S."/>
            <person name="Riley R."/>
            <person name="Salamov A."/>
            <person name="Simmons B.A."/>
            <person name="Magnuson J.K."/>
            <person name="Henrissat B."/>
            <person name="Mortensen U.H."/>
            <person name="Larsen T.O."/>
            <person name="Devries R.P."/>
            <person name="Grigoriev I.V."/>
            <person name="Machida M."/>
            <person name="Baker S.E."/>
            <person name="Andersen M.R."/>
        </authorList>
    </citation>
    <scope>NUCLEOTIDE SEQUENCE [LARGE SCALE GENOMIC DNA]</scope>
    <source>
        <strain evidence="2 3">CBS 151.66</strain>
    </source>
</reference>
<feature type="domain" description="NADH:flavin oxidoreductase/NADH oxidase N-terminal" evidence="1">
    <location>
        <begin position="97"/>
        <end position="240"/>
    </location>
</feature>
<dbReference type="AlphaFoldDB" id="A0A5N5XE96"/>
<evidence type="ECO:0000313" key="2">
    <source>
        <dbReference type="EMBL" id="KAB8077854.1"/>
    </source>
</evidence>
<dbReference type="InterPro" id="IPR045247">
    <property type="entry name" value="Oye-like"/>
</dbReference>
<sequence>MSTGLFEPLRIGNVTLNHRVVMAPLTRLRADEQHRASVPGKLIIAEVALASAAAGGVPHAPGLFTDPQTQAWKMITDAVRAKGSHIYCQLIALGPRKQIQSFIRDFATTAKNAIAAGFDGVEVHGASGYLGRSVENRARFGVEFAKALVDAVGADRVGFRISPWNTWKGMKMADPVPQFLHLVRRLREPGLAYLHVIESRVINKVDCEKSEEIKSFLEVWGHGKPVLVAGGYKPENVRQAIEHDYKDYDVARGIPLQKYDRDSFYTPMQCRGYADYPFSSEFRESFKN</sequence>
<feature type="domain" description="NADH:flavin oxidoreductase/NADH oxidase N-terminal" evidence="1">
    <location>
        <begin position="5"/>
        <end position="94"/>
    </location>
</feature>
<dbReference type="PANTHER" id="PTHR22893:SF91">
    <property type="entry name" value="NADPH DEHYDROGENASE 2-RELATED"/>
    <property type="match status" value="1"/>
</dbReference>
<dbReference type="PANTHER" id="PTHR22893">
    <property type="entry name" value="NADH OXIDOREDUCTASE-RELATED"/>
    <property type="match status" value="1"/>
</dbReference>